<keyword evidence="4" id="KW-0479">Metal-binding</keyword>
<reference evidence="14 15" key="1">
    <citation type="submission" date="2019-11" db="EMBL/GenBank/DDBJ databases">
        <authorList>
            <person name="He Y."/>
        </authorList>
    </citation>
    <scope>NUCLEOTIDE SEQUENCE [LARGE SCALE GENOMIC DNA]</scope>
    <source>
        <strain evidence="14 15">SCSIO 58843</strain>
    </source>
</reference>
<dbReference type="PANTHER" id="PTHR43221">
    <property type="entry name" value="PROTEASE HTPX"/>
    <property type="match status" value="1"/>
</dbReference>
<feature type="transmembrane region" description="Helical" evidence="12">
    <location>
        <begin position="12"/>
        <end position="33"/>
    </location>
</feature>
<evidence type="ECO:0000256" key="6">
    <source>
        <dbReference type="ARBA" id="ARBA00022833"/>
    </source>
</evidence>
<evidence type="ECO:0000256" key="11">
    <source>
        <dbReference type="SAM" id="MobiDB-lite"/>
    </source>
</evidence>
<dbReference type="KEGG" id="atq:GH723_08530"/>
<dbReference type="InterPro" id="IPR050083">
    <property type="entry name" value="HtpX_protease"/>
</dbReference>
<proteinExistence type="inferred from homology"/>
<keyword evidence="6 10" id="KW-0862">Zinc</keyword>
<gene>
    <name evidence="14" type="ORF">GH723_08530</name>
</gene>
<organism evidence="14 15">
    <name type="scientific">Actinomarinicola tropica</name>
    <dbReference type="NCBI Taxonomy" id="2789776"/>
    <lineage>
        <taxon>Bacteria</taxon>
        <taxon>Bacillati</taxon>
        <taxon>Actinomycetota</taxon>
        <taxon>Acidimicrobiia</taxon>
        <taxon>Acidimicrobiales</taxon>
        <taxon>Iamiaceae</taxon>
        <taxon>Actinomarinicola</taxon>
    </lineage>
</organism>
<evidence type="ECO:0000256" key="5">
    <source>
        <dbReference type="ARBA" id="ARBA00022801"/>
    </source>
</evidence>
<name>A0A5Q2RMN4_9ACTN</name>
<dbReference type="GO" id="GO:0004222">
    <property type="term" value="F:metalloendopeptidase activity"/>
    <property type="evidence" value="ECO:0007669"/>
    <property type="project" value="InterPro"/>
</dbReference>
<comment type="cofactor">
    <cofactor evidence="10">
        <name>Zn(2+)</name>
        <dbReference type="ChEBI" id="CHEBI:29105"/>
    </cofactor>
    <text evidence="10">Binds 1 zinc ion per subunit.</text>
</comment>
<keyword evidence="8 10" id="KW-0482">Metalloprotease</keyword>
<evidence type="ECO:0000256" key="1">
    <source>
        <dbReference type="ARBA" id="ARBA00022475"/>
    </source>
</evidence>
<dbReference type="PANTHER" id="PTHR43221:SF2">
    <property type="entry name" value="PROTEASE HTPX HOMOLOG"/>
    <property type="match status" value="1"/>
</dbReference>
<dbReference type="GO" id="GO:0006508">
    <property type="term" value="P:proteolysis"/>
    <property type="evidence" value="ECO:0007669"/>
    <property type="project" value="UniProtKB-KW"/>
</dbReference>
<feature type="domain" description="Peptidase M48" evidence="13">
    <location>
        <begin position="52"/>
        <end position="134"/>
    </location>
</feature>
<keyword evidence="9 12" id="KW-0472">Membrane</keyword>
<dbReference type="RefSeq" id="WP_153759248.1">
    <property type="nucleotide sequence ID" value="NZ_CP045851.1"/>
</dbReference>
<keyword evidence="5 10" id="KW-0378">Hydrolase</keyword>
<sequence length="223" mass="23240">MVLGVLGALLGAWWLGALVGAVAGGAAVAWWLAGTSERVLQAVDAVPVPSGEQPRLRNLVDGLCATSGLPVPALSIIDVDAANSLAVGTSPDDTTLVLTRGLLDRLDRIELEGVVARELARVRRGEVALATLLVPLGSIAPGLLARFLPDRYDVRADIEAVGLTRYPPGLTRALEKTGTASAVPHVPRSTSHLWLDDPSPTGGEPPATAHSPIEERIATLQEL</sequence>
<keyword evidence="3 12" id="KW-0812">Transmembrane</keyword>
<evidence type="ECO:0000256" key="4">
    <source>
        <dbReference type="ARBA" id="ARBA00022723"/>
    </source>
</evidence>
<evidence type="ECO:0000256" key="8">
    <source>
        <dbReference type="ARBA" id="ARBA00023049"/>
    </source>
</evidence>
<dbReference type="GO" id="GO:0046872">
    <property type="term" value="F:metal ion binding"/>
    <property type="evidence" value="ECO:0007669"/>
    <property type="project" value="UniProtKB-KW"/>
</dbReference>
<accession>A0A5Q2RMN4</accession>
<dbReference type="Gene3D" id="3.30.2010.10">
    <property type="entry name" value="Metalloproteases ('zincins'), catalytic domain"/>
    <property type="match status" value="1"/>
</dbReference>
<protein>
    <submittedName>
        <fullName evidence="14">M48 family metalloprotease</fullName>
    </submittedName>
</protein>
<evidence type="ECO:0000256" key="9">
    <source>
        <dbReference type="ARBA" id="ARBA00023136"/>
    </source>
</evidence>
<comment type="similarity">
    <text evidence="10">Belongs to the peptidase M48 family.</text>
</comment>
<evidence type="ECO:0000313" key="15">
    <source>
        <dbReference type="Proteomes" id="UP000334019"/>
    </source>
</evidence>
<evidence type="ECO:0000256" key="3">
    <source>
        <dbReference type="ARBA" id="ARBA00022692"/>
    </source>
</evidence>
<dbReference type="Pfam" id="PF01435">
    <property type="entry name" value="Peptidase_M48"/>
    <property type="match status" value="1"/>
</dbReference>
<evidence type="ECO:0000256" key="10">
    <source>
        <dbReference type="RuleBase" id="RU003983"/>
    </source>
</evidence>
<evidence type="ECO:0000313" key="14">
    <source>
        <dbReference type="EMBL" id="QGG95140.1"/>
    </source>
</evidence>
<dbReference type="EMBL" id="CP045851">
    <property type="protein sequence ID" value="QGG95140.1"/>
    <property type="molecule type" value="Genomic_DNA"/>
</dbReference>
<evidence type="ECO:0000256" key="12">
    <source>
        <dbReference type="SAM" id="Phobius"/>
    </source>
</evidence>
<feature type="region of interest" description="Disordered" evidence="11">
    <location>
        <begin position="178"/>
        <end position="211"/>
    </location>
</feature>
<keyword evidence="15" id="KW-1185">Reference proteome</keyword>
<evidence type="ECO:0000256" key="2">
    <source>
        <dbReference type="ARBA" id="ARBA00022670"/>
    </source>
</evidence>
<keyword evidence="7 12" id="KW-1133">Transmembrane helix</keyword>
<dbReference type="Proteomes" id="UP000334019">
    <property type="component" value="Chromosome"/>
</dbReference>
<dbReference type="AlphaFoldDB" id="A0A5Q2RMN4"/>
<evidence type="ECO:0000259" key="13">
    <source>
        <dbReference type="Pfam" id="PF01435"/>
    </source>
</evidence>
<dbReference type="InterPro" id="IPR001915">
    <property type="entry name" value="Peptidase_M48"/>
</dbReference>
<evidence type="ECO:0000256" key="7">
    <source>
        <dbReference type="ARBA" id="ARBA00022989"/>
    </source>
</evidence>
<keyword evidence="2 10" id="KW-0645">Protease</keyword>
<keyword evidence="1" id="KW-1003">Cell membrane</keyword>